<comment type="caution">
    <text evidence="2">The sequence shown here is derived from an EMBL/GenBank/DDBJ whole genome shotgun (WGS) entry which is preliminary data.</text>
</comment>
<organism evidence="2 3">
    <name type="scientific">Solea senegalensis</name>
    <name type="common">Senegalese sole</name>
    <dbReference type="NCBI Taxonomy" id="28829"/>
    <lineage>
        <taxon>Eukaryota</taxon>
        <taxon>Metazoa</taxon>
        <taxon>Chordata</taxon>
        <taxon>Craniata</taxon>
        <taxon>Vertebrata</taxon>
        <taxon>Euteleostomi</taxon>
        <taxon>Actinopterygii</taxon>
        <taxon>Neopterygii</taxon>
        <taxon>Teleostei</taxon>
        <taxon>Neoteleostei</taxon>
        <taxon>Acanthomorphata</taxon>
        <taxon>Carangaria</taxon>
        <taxon>Pleuronectiformes</taxon>
        <taxon>Pleuronectoidei</taxon>
        <taxon>Soleidae</taxon>
        <taxon>Solea</taxon>
    </lineage>
</organism>
<protein>
    <submittedName>
        <fullName evidence="2">Uncharacterized protein</fullName>
    </submittedName>
</protein>
<feature type="compositionally biased region" description="Polar residues" evidence="1">
    <location>
        <begin position="99"/>
        <end position="113"/>
    </location>
</feature>
<feature type="compositionally biased region" description="Basic and acidic residues" evidence="1">
    <location>
        <begin position="114"/>
        <end position="124"/>
    </location>
</feature>
<evidence type="ECO:0000313" key="2">
    <source>
        <dbReference type="EMBL" id="KAG7509357.1"/>
    </source>
</evidence>
<evidence type="ECO:0000313" key="3">
    <source>
        <dbReference type="Proteomes" id="UP000693946"/>
    </source>
</evidence>
<gene>
    <name evidence="2" type="ORF">JOB18_042127</name>
</gene>
<evidence type="ECO:0000256" key="1">
    <source>
        <dbReference type="SAM" id="MobiDB-lite"/>
    </source>
</evidence>
<proteinExistence type="predicted"/>
<keyword evidence="3" id="KW-1185">Reference proteome</keyword>
<feature type="region of interest" description="Disordered" evidence="1">
    <location>
        <begin position="92"/>
        <end position="124"/>
    </location>
</feature>
<name>A0AAV6RZ02_SOLSE</name>
<accession>A0AAV6RZ02</accession>
<dbReference type="AlphaFoldDB" id="A0AAV6RZ02"/>
<dbReference type="Proteomes" id="UP000693946">
    <property type="component" value="Linkage Group LG17"/>
</dbReference>
<reference evidence="2 3" key="1">
    <citation type="journal article" date="2021" name="Sci. Rep.">
        <title>Chromosome anchoring in Senegalese sole (Solea senegalensis) reveals sex-associated markers and genome rearrangements in flatfish.</title>
        <authorList>
            <person name="Guerrero-Cozar I."/>
            <person name="Gomez-Garrido J."/>
            <person name="Berbel C."/>
            <person name="Martinez-Blanch J.F."/>
            <person name="Alioto T."/>
            <person name="Claros M.G."/>
            <person name="Gagnaire P.A."/>
            <person name="Manchado M."/>
        </authorList>
    </citation>
    <scope>NUCLEOTIDE SEQUENCE [LARGE SCALE GENOMIC DNA]</scope>
    <source>
        <strain evidence="2">Sse05_10M</strain>
    </source>
</reference>
<dbReference type="EMBL" id="JAGKHQ010000009">
    <property type="protein sequence ID" value="KAG7509357.1"/>
    <property type="molecule type" value="Genomic_DNA"/>
</dbReference>
<sequence>MHRLRGEIKNLNKLFKGAPADEREGIKDLTSQLQERLCRLRRAASALKKWRKRERKRSQFTKDPFLFTRTLLGEANSARLTSSREDVEAFLKETHNDTSRNQALDTNPSINSTKTREKELNISEPSWKEVQEVVKKAGT</sequence>